<evidence type="ECO:0000313" key="2">
    <source>
        <dbReference type="EMBL" id="TFB00448.1"/>
    </source>
</evidence>
<dbReference type="Proteomes" id="UP001642720">
    <property type="component" value="Unassembled WGS sequence"/>
</dbReference>
<feature type="region of interest" description="Disordered" evidence="1">
    <location>
        <begin position="1"/>
        <end position="20"/>
    </location>
</feature>
<comment type="caution">
    <text evidence="2">The sequence shown here is derived from an EMBL/GenBank/DDBJ whole genome shotgun (WGS) entry which is preliminary data.</text>
</comment>
<evidence type="ECO:0000313" key="3">
    <source>
        <dbReference type="Proteomes" id="UP001642720"/>
    </source>
</evidence>
<protein>
    <submittedName>
        <fullName evidence="2">Uncharacterized protein</fullName>
    </submittedName>
</protein>
<sequence length="88" mass="9811">MSRPDISKHQSLMERKGSPEVDMKEFLSSTSIKSGPTGFAIFQPRQALVMLNLGKHAICGVVRFSTPQKCINFLVNQQPMNDLEASIF</sequence>
<organism evidence="2 3">
    <name type="scientific">Trichoderma ghanense</name>
    <dbReference type="NCBI Taxonomy" id="65468"/>
    <lineage>
        <taxon>Eukaryota</taxon>
        <taxon>Fungi</taxon>
        <taxon>Dikarya</taxon>
        <taxon>Ascomycota</taxon>
        <taxon>Pezizomycotina</taxon>
        <taxon>Sordariomycetes</taxon>
        <taxon>Hypocreomycetidae</taxon>
        <taxon>Hypocreales</taxon>
        <taxon>Hypocreaceae</taxon>
        <taxon>Trichoderma</taxon>
    </lineage>
</organism>
<dbReference type="EMBL" id="PPTA01000011">
    <property type="protein sequence ID" value="TFB00448.1"/>
    <property type="molecule type" value="Genomic_DNA"/>
</dbReference>
<reference evidence="2 3" key="1">
    <citation type="submission" date="2018-01" db="EMBL/GenBank/DDBJ databases">
        <title>Genome characterization of the sugarcane-associated fungus Trichoderma ghanense CCMA-1212 and their application in lignocelulose bioconversion.</title>
        <authorList>
            <person name="Steindorff A.S."/>
            <person name="Mendes T.D."/>
            <person name="Vilela E.S.D."/>
            <person name="Rodrigues D.S."/>
            <person name="Formighieri E.F."/>
            <person name="Melo I.S."/>
            <person name="Favaro L.C.L."/>
        </authorList>
    </citation>
    <scope>NUCLEOTIDE SEQUENCE [LARGE SCALE GENOMIC DNA]</scope>
    <source>
        <strain evidence="2 3">CCMA-1212</strain>
    </source>
</reference>
<proteinExistence type="predicted"/>
<keyword evidence="3" id="KW-1185">Reference proteome</keyword>
<accession>A0ABY2H000</accession>
<evidence type="ECO:0000256" key="1">
    <source>
        <dbReference type="SAM" id="MobiDB-lite"/>
    </source>
</evidence>
<dbReference type="RefSeq" id="XP_073556649.1">
    <property type="nucleotide sequence ID" value="XM_073704893.1"/>
</dbReference>
<gene>
    <name evidence="2" type="ORF">CCMA1212_007730</name>
</gene>
<dbReference type="GeneID" id="300579343"/>
<name>A0ABY2H000_9HYPO</name>